<dbReference type="SUPFAM" id="SSF56399">
    <property type="entry name" value="ADP-ribosylation"/>
    <property type="match status" value="1"/>
</dbReference>
<evidence type="ECO:0000259" key="3">
    <source>
        <dbReference type="PROSITE" id="PS51059"/>
    </source>
</evidence>
<feature type="compositionally biased region" description="Basic and acidic residues" evidence="2">
    <location>
        <begin position="368"/>
        <end position="381"/>
    </location>
</feature>
<organism evidence="4 5">
    <name type="scientific">Diabrotica virgifera virgifera</name>
    <name type="common">western corn rootworm</name>
    <dbReference type="NCBI Taxonomy" id="50390"/>
    <lineage>
        <taxon>Eukaryota</taxon>
        <taxon>Metazoa</taxon>
        <taxon>Ecdysozoa</taxon>
        <taxon>Arthropoda</taxon>
        <taxon>Hexapoda</taxon>
        <taxon>Insecta</taxon>
        <taxon>Pterygota</taxon>
        <taxon>Neoptera</taxon>
        <taxon>Endopterygota</taxon>
        <taxon>Coleoptera</taxon>
        <taxon>Polyphaga</taxon>
        <taxon>Cucujiformia</taxon>
        <taxon>Chrysomeloidea</taxon>
        <taxon>Chrysomelidae</taxon>
        <taxon>Galerucinae</taxon>
        <taxon>Diabroticina</taxon>
        <taxon>Diabroticites</taxon>
        <taxon>Diabrotica</taxon>
    </lineage>
</organism>
<feature type="compositionally biased region" description="Polar residues" evidence="2">
    <location>
        <begin position="174"/>
        <end position="188"/>
    </location>
</feature>
<keyword evidence="5" id="KW-1185">Reference proteome</keyword>
<dbReference type="PANTHER" id="PTHR45740:SF2">
    <property type="entry name" value="POLY [ADP-RIBOSE] POLYMERASE"/>
    <property type="match status" value="1"/>
</dbReference>
<dbReference type="InterPro" id="IPR012317">
    <property type="entry name" value="Poly(ADP-ribose)pol_cat_dom"/>
</dbReference>
<feature type="region of interest" description="Disordered" evidence="2">
    <location>
        <begin position="351"/>
        <end position="475"/>
    </location>
</feature>
<keyword evidence="1" id="KW-0328">Glycosyltransferase</keyword>
<feature type="compositionally biased region" description="Polar residues" evidence="2">
    <location>
        <begin position="306"/>
        <end position="316"/>
    </location>
</feature>
<feature type="region of interest" description="Disordered" evidence="2">
    <location>
        <begin position="243"/>
        <end position="316"/>
    </location>
</feature>
<accession>A0ABM5L0J5</accession>
<dbReference type="EnsemblMetazoa" id="XM_050660005.1">
    <property type="protein sequence ID" value="XP_050515962.1"/>
    <property type="gene ID" value="LOC126890814"/>
</dbReference>
<feature type="compositionally biased region" description="Polar residues" evidence="2">
    <location>
        <begin position="526"/>
        <end position="553"/>
    </location>
</feature>
<feature type="compositionally biased region" description="Low complexity" evidence="2">
    <location>
        <begin position="214"/>
        <end position="223"/>
    </location>
</feature>
<dbReference type="Gene3D" id="3.90.228.10">
    <property type="match status" value="1"/>
</dbReference>
<evidence type="ECO:0000256" key="2">
    <source>
        <dbReference type="SAM" id="MobiDB-lite"/>
    </source>
</evidence>
<evidence type="ECO:0000313" key="4">
    <source>
        <dbReference type="EnsemblMetazoa" id="XP_050515962.1"/>
    </source>
</evidence>
<evidence type="ECO:0000256" key="1">
    <source>
        <dbReference type="RuleBase" id="RU362114"/>
    </source>
</evidence>
<keyword evidence="1" id="KW-0520">NAD</keyword>
<dbReference type="GeneID" id="126890814"/>
<name>A0ABM5L0J5_DIAVI</name>
<keyword evidence="1" id="KW-0808">Transferase</keyword>
<feature type="compositionally biased region" description="Basic and acidic residues" evidence="2">
    <location>
        <begin position="429"/>
        <end position="447"/>
    </location>
</feature>
<proteinExistence type="predicted"/>
<feature type="compositionally biased region" description="Basic and acidic residues" evidence="2">
    <location>
        <begin position="281"/>
        <end position="293"/>
    </location>
</feature>
<feature type="domain" description="PARP catalytic" evidence="3">
    <location>
        <begin position="570"/>
        <end position="767"/>
    </location>
</feature>
<dbReference type="Proteomes" id="UP001652700">
    <property type="component" value="Unplaced"/>
</dbReference>
<feature type="compositionally biased region" description="Low complexity" evidence="2">
    <location>
        <begin position="457"/>
        <end position="468"/>
    </location>
</feature>
<protein>
    <recommendedName>
        <fullName evidence="1">Poly [ADP-ribose] polymerase</fullName>
        <shortName evidence="1">PARP</shortName>
        <ecNumber evidence="1">2.4.2.-</ecNumber>
    </recommendedName>
</protein>
<feature type="region of interest" description="Disordered" evidence="2">
    <location>
        <begin position="76"/>
        <end position="131"/>
    </location>
</feature>
<feature type="compositionally biased region" description="Polar residues" evidence="2">
    <location>
        <begin position="498"/>
        <end position="517"/>
    </location>
</feature>
<dbReference type="EC" id="2.4.2.-" evidence="1"/>
<feature type="region of interest" description="Disordered" evidence="2">
    <location>
        <begin position="498"/>
        <end position="554"/>
    </location>
</feature>
<dbReference type="RefSeq" id="XP_050515963.1">
    <property type="nucleotide sequence ID" value="XM_050660006.1"/>
</dbReference>
<dbReference type="EnsemblMetazoa" id="XM_050660006.1">
    <property type="protein sequence ID" value="XP_050515963.1"/>
    <property type="gene ID" value="LOC126890814"/>
</dbReference>
<feature type="compositionally biased region" description="Basic and acidic residues" evidence="2">
    <location>
        <begin position="94"/>
        <end position="106"/>
    </location>
</feature>
<feature type="compositionally biased region" description="Basic and acidic residues" evidence="2">
    <location>
        <begin position="253"/>
        <end position="268"/>
    </location>
</feature>
<feature type="compositionally biased region" description="Basic residues" evidence="2">
    <location>
        <begin position="396"/>
        <end position="412"/>
    </location>
</feature>
<sequence length="767" mass="85476">MGNCCCSDTENDDIENTYDGPIGSTRSSSLSSNVITTTPALNLFNDRTPILSKSASDRASIRDKPSTDCASSRLKAVTDNTTRTPGYGATSSKTNRERSMTRRDNNKTLPYSDIYPTRSTRSSSPSLSVNTTLPILNLSNDIVPILSKTASDRASICAKPSTDRASIRPKDVTDNTTRTPGYDATSSKANRERSRTRRDNNKTLPYSDIYPTQSTRSSSPSSSVNTIPILNLSNDIALSKTDSDRASICAKPSTDRASIRPKDVKDNTTRTPGYGATSSKTNRERSRTRRDNNKTLPYSDIYPTRCTRSSSPSLSINTTLPILNLSNDIAPILSKTASDRASICAKPALKDATDNTTRTPGYGAKSSETNRERSRSRRDNNKTPARSRGHSSSSRTNRKRSKTNRERSRTRRDKTPAPSRGHSSSSSTNRERSKTNRERSRPRRDNNKTLPYSGIYPTRSTRSSSPSSNVITTPTLNLSNARAPIRSTSASDITTILGKASTTPGYGATNSQTNWERSLSRRDNNKTPASPTGHSSSSRTMNQHSSLHTNRTTRVPVPEDPVILTQLLSILYNFNINLTDYVFQLESLREESWEYQRIKSIFFQSNRAFFKLHSIDKVHNPYLLVQYGLKKYEYIRKGIGYRETLLFHGTKREHIGDICRNNFNWRLQGTNSGSRYGQGVNFASVAYFAALFCDEGYNKVMIIANVLIRNSCRGNSDMAIPPCNFDSSTNDQHNIYVKYDDNTFYPAYIIHFGGIIHKKKDQPSVSE</sequence>
<evidence type="ECO:0000313" key="5">
    <source>
        <dbReference type="Proteomes" id="UP001652700"/>
    </source>
</evidence>
<feature type="compositionally biased region" description="Polar residues" evidence="2">
    <location>
        <begin position="78"/>
        <end position="93"/>
    </location>
</feature>
<feature type="compositionally biased region" description="Low complexity" evidence="2">
    <location>
        <begin position="419"/>
        <end position="428"/>
    </location>
</feature>
<dbReference type="Pfam" id="PF00644">
    <property type="entry name" value="PARP"/>
    <property type="match status" value="1"/>
</dbReference>
<dbReference type="PROSITE" id="PS51059">
    <property type="entry name" value="PARP_CATALYTIC"/>
    <property type="match status" value="1"/>
</dbReference>
<dbReference type="RefSeq" id="XP_050515962.1">
    <property type="nucleotide sequence ID" value="XM_050660005.1"/>
</dbReference>
<reference evidence="4" key="1">
    <citation type="submission" date="2025-05" db="UniProtKB">
        <authorList>
            <consortium name="EnsemblMetazoa"/>
        </authorList>
    </citation>
    <scope>IDENTIFICATION</scope>
</reference>
<feature type="region of interest" description="Disordered" evidence="2">
    <location>
        <begin position="153"/>
        <end position="226"/>
    </location>
</feature>
<feature type="compositionally biased region" description="Low complexity" evidence="2">
    <location>
        <begin position="116"/>
        <end position="126"/>
    </location>
</feature>
<dbReference type="InterPro" id="IPR051712">
    <property type="entry name" value="ARTD-AVP"/>
</dbReference>
<dbReference type="PANTHER" id="PTHR45740">
    <property type="entry name" value="POLY [ADP-RIBOSE] POLYMERASE"/>
    <property type="match status" value="1"/>
</dbReference>
<feature type="compositionally biased region" description="Basic and acidic residues" evidence="2">
    <location>
        <begin position="189"/>
        <end position="201"/>
    </location>
</feature>
<feature type="compositionally biased region" description="Basic and acidic residues" evidence="2">
    <location>
        <begin position="161"/>
        <end position="173"/>
    </location>
</feature>